<reference evidence="2 3" key="1">
    <citation type="journal article" date="2016" name="Nat. Commun.">
        <title>Thousands of microbial genomes shed light on interconnected biogeochemical processes in an aquifer system.</title>
        <authorList>
            <person name="Anantharaman K."/>
            <person name="Brown C.T."/>
            <person name="Hug L.A."/>
            <person name="Sharon I."/>
            <person name="Castelle C.J."/>
            <person name="Probst A.J."/>
            <person name="Thomas B.C."/>
            <person name="Singh A."/>
            <person name="Wilkins M.J."/>
            <person name="Karaoz U."/>
            <person name="Brodie E.L."/>
            <person name="Williams K.H."/>
            <person name="Hubbard S.S."/>
            <person name="Banfield J.F."/>
        </authorList>
    </citation>
    <scope>NUCLEOTIDE SEQUENCE [LARGE SCALE GENOMIC DNA]</scope>
</reference>
<organism evidence="2 3">
    <name type="scientific">Candidatus Roizmanbacteria bacterium RIFCSPLOWO2_01_FULL_37_12</name>
    <dbReference type="NCBI Taxonomy" id="1802056"/>
    <lineage>
        <taxon>Bacteria</taxon>
        <taxon>Candidatus Roizmaniibacteriota</taxon>
    </lineage>
</organism>
<evidence type="ECO:0000259" key="1">
    <source>
        <dbReference type="Pfam" id="PF00535"/>
    </source>
</evidence>
<evidence type="ECO:0000313" key="3">
    <source>
        <dbReference type="Proteomes" id="UP000177698"/>
    </source>
</evidence>
<name>A0A1F7I9A4_9BACT</name>
<dbReference type="STRING" id="1802056.A2954_03225"/>
<dbReference type="InterPro" id="IPR029044">
    <property type="entry name" value="Nucleotide-diphossugar_trans"/>
</dbReference>
<dbReference type="Proteomes" id="UP000177698">
    <property type="component" value="Unassembled WGS sequence"/>
</dbReference>
<dbReference type="PANTHER" id="PTHR43630:SF2">
    <property type="entry name" value="GLYCOSYLTRANSFERASE"/>
    <property type="match status" value="1"/>
</dbReference>
<evidence type="ECO:0000313" key="2">
    <source>
        <dbReference type="EMBL" id="OGK39945.1"/>
    </source>
</evidence>
<comment type="caution">
    <text evidence="2">The sequence shown here is derived from an EMBL/GenBank/DDBJ whole genome shotgun (WGS) entry which is preliminary data.</text>
</comment>
<accession>A0A1F7I9A4</accession>
<dbReference type="CDD" id="cd02511">
    <property type="entry name" value="Beta4Glucosyltransferase"/>
    <property type="match status" value="1"/>
</dbReference>
<protein>
    <recommendedName>
        <fullName evidence="1">Glycosyltransferase 2-like domain-containing protein</fullName>
    </recommendedName>
</protein>
<sequence>MKIEKLSLLMITKNAEELLEKSLVSCRGLVDEIIAVDNFSKDQTREILKKFGAKIYIHPEEDLGKQRAYGLKKVSNEWVLVLDADEILSQELKKEIRYSILAIRKKIPNNQYPISNIEGYLIPFQNHFLGKPINYGGENYKMLRLFRKNSVEIKPSYVHEGFQLKSGKPGLLQNKIYHFSYRSIPQMFSKFTDYSVREAKQKIDRGEKPSLRKIFFYPLHMFWARFIEDKGYKDGLFRIPLDFGFAYMEMMTYVLLWIYGK</sequence>
<dbReference type="Gene3D" id="3.90.550.10">
    <property type="entry name" value="Spore Coat Polysaccharide Biosynthesis Protein SpsA, Chain A"/>
    <property type="match status" value="1"/>
</dbReference>
<proteinExistence type="predicted"/>
<feature type="domain" description="Glycosyltransferase 2-like" evidence="1">
    <location>
        <begin position="7"/>
        <end position="100"/>
    </location>
</feature>
<dbReference type="EMBL" id="MGAG01000033">
    <property type="protein sequence ID" value="OGK39945.1"/>
    <property type="molecule type" value="Genomic_DNA"/>
</dbReference>
<dbReference type="AlphaFoldDB" id="A0A1F7I9A4"/>
<dbReference type="InterPro" id="IPR001173">
    <property type="entry name" value="Glyco_trans_2-like"/>
</dbReference>
<dbReference type="Pfam" id="PF00535">
    <property type="entry name" value="Glycos_transf_2"/>
    <property type="match status" value="1"/>
</dbReference>
<gene>
    <name evidence="2" type="ORF">A2954_03225</name>
</gene>
<dbReference type="PANTHER" id="PTHR43630">
    <property type="entry name" value="POLY-BETA-1,6-N-ACETYL-D-GLUCOSAMINE SYNTHASE"/>
    <property type="match status" value="1"/>
</dbReference>
<dbReference type="SUPFAM" id="SSF53448">
    <property type="entry name" value="Nucleotide-diphospho-sugar transferases"/>
    <property type="match status" value="1"/>
</dbReference>